<comment type="function">
    <text evidence="1">Probable transcription factor.</text>
</comment>
<dbReference type="PANTHER" id="PTHR36079:SF1">
    <property type="entry name" value="PROTEIN LEAFY"/>
    <property type="match status" value="1"/>
</dbReference>
<dbReference type="PANTHER" id="PTHR36079">
    <property type="entry name" value="PROTEIN LEAFY"/>
    <property type="match status" value="1"/>
</dbReference>
<dbReference type="InterPro" id="IPR002910">
    <property type="entry name" value="FLO_LFY"/>
</dbReference>
<protein>
    <recommendedName>
        <fullName evidence="1">Floricaula/leafy-like transcription factor</fullName>
    </recommendedName>
</protein>
<proteinExistence type="inferred from homology"/>
<keyword evidence="1" id="KW-0539">Nucleus</keyword>
<evidence type="ECO:0000313" key="4">
    <source>
        <dbReference type="Proteomes" id="UP001396334"/>
    </source>
</evidence>
<comment type="similarity">
    <text evidence="1">Belongs to the FLO/LFY family.</text>
</comment>
<keyword evidence="4" id="KW-1185">Reference proteome</keyword>
<comment type="subcellular location">
    <subcellularLocation>
        <location evidence="1">Nucleus</location>
    </subcellularLocation>
</comment>
<organism evidence="3 4">
    <name type="scientific">Hibiscus sabdariffa</name>
    <name type="common">roselle</name>
    <dbReference type="NCBI Taxonomy" id="183260"/>
    <lineage>
        <taxon>Eukaryota</taxon>
        <taxon>Viridiplantae</taxon>
        <taxon>Streptophyta</taxon>
        <taxon>Embryophyta</taxon>
        <taxon>Tracheophyta</taxon>
        <taxon>Spermatophyta</taxon>
        <taxon>Magnoliopsida</taxon>
        <taxon>eudicotyledons</taxon>
        <taxon>Gunneridae</taxon>
        <taxon>Pentapetalae</taxon>
        <taxon>rosids</taxon>
        <taxon>malvids</taxon>
        <taxon>Malvales</taxon>
        <taxon>Malvaceae</taxon>
        <taxon>Malvoideae</taxon>
        <taxon>Hibiscus</taxon>
    </lineage>
</organism>
<dbReference type="Proteomes" id="UP001396334">
    <property type="component" value="Unassembled WGS sequence"/>
</dbReference>
<evidence type="ECO:0000313" key="3">
    <source>
        <dbReference type="EMBL" id="KAK9040314.1"/>
    </source>
</evidence>
<accession>A0ABR2TSQ4</accession>
<keyword evidence="1" id="KW-0805">Transcription regulation</keyword>
<gene>
    <name evidence="3" type="ORF">V6N11_015485</name>
</gene>
<feature type="domain" description="Floricaula/Leafy protein SAM" evidence="2">
    <location>
        <begin position="47"/>
        <end position="121"/>
    </location>
</feature>
<evidence type="ECO:0000259" key="2">
    <source>
        <dbReference type="Pfam" id="PF01698"/>
    </source>
</evidence>
<keyword evidence="1" id="KW-0804">Transcription</keyword>
<evidence type="ECO:0000256" key="1">
    <source>
        <dbReference type="RuleBase" id="RU366064"/>
    </source>
</evidence>
<keyword evidence="1" id="KW-0010">Activator</keyword>
<name>A0ABR2TSQ4_9ROSI</name>
<dbReference type="Pfam" id="PF01698">
    <property type="entry name" value="SAM_LFY"/>
    <property type="match status" value="1"/>
</dbReference>
<dbReference type="EMBL" id="JBBPBN010000004">
    <property type="protein sequence ID" value="KAK9040314.1"/>
    <property type="molecule type" value="Genomic_DNA"/>
</dbReference>
<reference evidence="3 4" key="1">
    <citation type="journal article" date="2024" name="G3 (Bethesda)">
        <title>Genome assembly of Hibiscus sabdariffa L. provides insights into metabolisms of medicinal natural products.</title>
        <authorList>
            <person name="Kim T."/>
        </authorList>
    </citation>
    <scope>NUCLEOTIDE SEQUENCE [LARGE SCALE GENOMIC DNA]</scope>
    <source>
        <strain evidence="3">TK-2024</strain>
        <tissue evidence="3">Old leaves</tissue>
    </source>
</reference>
<dbReference type="InterPro" id="IPR035079">
    <property type="entry name" value="LFY_SAM"/>
</dbReference>
<keyword evidence="1" id="KW-0238">DNA-binding</keyword>
<sequence>MDPESFAGSYFWDSRGVLPPTPARIAEAAATVSQPHTAACMGSQGGVGGLEELFQPYGIRPYTTAAIAELGFTVNTLLDMKEEELDEMMMSVSQIFMWELLIGEMYGIKAAVRAERRRLEELKNSSRQHLVSAFR</sequence>
<comment type="caution">
    <text evidence="3">The sequence shown here is derived from an EMBL/GenBank/DDBJ whole genome shotgun (WGS) entry which is preliminary data.</text>
</comment>